<sequence length="177" mass="18940">MLLETDVVPSQMAVPSATGEWLIENEAEAVFRTSCKLRRSTTASMTADSAVLSIDAGCKWNCYVAISPLHFYEQRQEIHSRGMRDMSAQDVKTLMYSRRLSGGIAGARRSSQHIKSGSSVTFGRIDDIAAPTPCSPAVVPPIQSESIKQFGSVQASPSSIPNGRVPSTSTSTSSPST</sequence>
<name>A0A1C7MP75_GRIFR</name>
<comment type="caution">
    <text evidence="2">The sequence shown here is derived from an EMBL/GenBank/DDBJ whole genome shotgun (WGS) entry which is preliminary data.</text>
</comment>
<organism evidence="2 3">
    <name type="scientific">Grifola frondosa</name>
    <name type="common">Maitake</name>
    <name type="synonym">Polyporus frondosus</name>
    <dbReference type="NCBI Taxonomy" id="5627"/>
    <lineage>
        <taxon>Eukaryota</taxon>
        <taxon>Fungi</taxon>
        <taxon>Dikarya</taxon>
        <taxon>Basidiomycota</taxon>
        <taxon>Agaricomycotina</taxon>
        <taxon>Agaricomycetes</taxon>
        <taxon>Polyporales</taxon>
        <taxon>Grifolaceae</taxon>
        <taxon>Grifola</taxon>
    </lineage>
</organism>
<gene>
    <name evidence="2" type="ORF">A0H81_01909</name>
</gene>
<evidence type="ECO:0000313" key="3">
    <source>
        <dbReference type="Proteomes" id="UP000092993"/>
    </source>
</evidence>
<evidence type="ECO:0000256" key="1">
    <source>
        <dbReference type="SAM" id="MobiDB-lite"/>
    </source>
</evidence>
<dbReference type="AlphaFoldDB" id="A0A1C7MP75"/>
<reference evidence="2 3" key="1">
    <citation type="submission" date="2016-03" db="EMBL/GenBank/DDBJ databases">
        <title>Whole genome sequencing of Grifola frondosa 9006-11.</title>
        <authorList>
            <person name="Min B."/>
            <person name="Park H."/>
            <person name="Kim J.-G."/>
            <person name="Cho H."/>
            <person name="Oh Y.-L."/>
            <person name="Kong W.-S."/>
            <person name="Choi I.-G."/>
        </authorList>
    </citation>
    <scope>NUCLEOTIDE SEQUENCE [LARGE SCALE GENOMIC DNA]</scope>
    <source>
        <strain evidence="2 3">9006-11</strain>
    </source>
</reference>
<dbReference type="EMBL" id="LUGG01000002">
    <property type="protein sequence ID" value="OBZ78226.1"/>
    <property type="molecule type" value="Genomic_DNA"/>
</dbReference>
<dbReference type="Proteomes" id="UP000092993">
    <property type="component" value="Unassembled WGS sequence"/>
</dbReference>
<feature type="region of interest" description="Disordered" evidence="1">
    <location>
        <begin position="148"/>
        <end position="177"/>
    </location>
</feature>
<feature type="compositionally biased region" description="Low complexity" evidence="1">
    <location>
        <begin position="166"/>
        <end position="177"/>
    </location>
</feature>
<keyword evidence="3" id="KW-1185">Reference proteome</keyword>
<protein>
    <submittedName>
        <fullName evidence="2">Uncharacterized protein</fullName>
    </submittedName>
</protein>
<accession>A0A1C7MP75</accession>
<evidence type="ECO:0000313" key="2">
    <source>
        <dbReference type="EMBL" id="OBZ78226.1"/>
    </source>
</evidence>
<feature type="compositionally biased region" description="Polar residues" evidence="1">
    <location>
        <begin position="148"/>
        <end position="161"/>
    </location>
</feature>
<proteinExistence type="predicted"/>